<reference evidence="1" key="1">
    <citation type="submission" date="2019-11" db="EMBL/GenBank/DDBJ databases">
        <authorList>
            <person name="Feng L."/>
        </authorList>
    </citation>
    <scope>NUCLEOTIDE SEQUENCE</scope>
    <source>
        <strain evidence="1">PclaraLFYP37</strain>
    </source>
</reference>
<dbReference type="Pfam" id="PF14123">
    <property type="entry name" value="DUF4290"/>
    <property type="match status" value="1"/>
</dbReference>
<gene>
    <name evidence="1" type="ORF">PCLFYP37_03186</name>
</gene>
<dbReference type="InterPro" id="IPR025632">
    <property type="entry name" value="DUF4290"/>
</dbReference>
<name>A0A6N3FHK6_9BACT</name>
<dbReference type="RefSeq" id="WP_118147692.1">
    <property type="nucleotide sequence ID" value="NZ_AP025941.1"/>
</dbReference>
<dbReference type="AlphaFoldDB" id="A0A6N3FHK6"/>
<protein>
    <recommendedName>
        <fullName evidence="2">DUF4290 domain-containing protein</fullName>
    </recommendedName>
</protein>
<dbReference type="EMBL" id="CACRUT010000020">
    <property type="protein sequence ID" value="VYU51326.1"/>
    <property type="molecule type" value="Genomic_DNA"/>
</dbReference>
<evidence type="ECO:0008006" key="2">
    <source>
        <dbReference type="Google" id="ProtNLM"/>
    </source>
</evidence>
<evidence type="ECO:0000313" key="1">
    <source>
        <dbReference type="EMBL" id="VYU51326.1"/>
    </source>
</evidence>
<accession>A0A6N3FHK6</accession>
<organism evidence="1">
    <name type="scientific">Paraprevotella clara</name>
    <dbReference type="NCBI Taxonomy" id="454154"/>
    <lineage>
        <taxon>Bacteria</taxon>
        <taxon>Pseudomonadati</taxon>
        <taxon>Bacteroidota</taxon>
        <taxon>Bacteroidia</taxon>
        <taxon>Bacteroidales</taxon>
        <taxon>Prevotellaceae</taxon>
        <taxon>Paraprevotella</taxon>
    </lineage>
</organism>
<sequence length="206" mass="24178">MIYNTQRKKLPMPEYGRGIQEMVDYALTLENREERQRCARTIVSIMGNMFPHLRDVPDFKHKLWDHLAIMADYKLDIDYPYEVTPRKVGGDSKPSPMAYPMKKIRYRHYGALLEALIRKLAEMPEGAEREELTLLVAGQMKRSLGNWNKDAMDDDKVALDLDHYTHGTVHLDRERFHLFSDQYDKVQPGRAPVAYRNVGRKNKRKN</sequence>
<proteinExistence type="predicted"/>